<evidence type="ECO:0000313" key="2">
    <source>
        <dbReference type="Proteomes" id="UP001234989"/>
    </source>
</evidence>
<gene>
    <name evidence="1" type="ORF">MTR67_048995</name>
</gene>
<accession>A0AAF1A061</accession>
<keyword evidence="2" id="KW-1185">Reference proteome</keyword>
<proteinExistence type="predicted"/>
<organism evidence="1 2">
    <name type="scientific">Solanum verrucosum</name>
    <dbReference type="NCBI Taxonomy" id="315347"/>
    <lineage>
        <taxon>Eukaryota</taxon>
        <taxon>Viridiplantae</taxon>
        <taxon>Streptophyta</taxon>
        <taxon>Embryophyta</taxon>
        <taxon>Tracheophyta</taxon>
        <taxon>Spermatophyta</taxon>
        <taxon>Magnoliopsida</taxon>
        <taxon>eudicotyledons</taxon>
        <taxon>Gunneridae</taxon>
        <taxon>Pentapetalae</taxon>
        <taxon>asterids</taxon>
        <taxon>lamiids</taxon>
        <taxon>Solanales</taxon>
        <taxon>Solanaceae</taxon>
        <taxon>Solanoideae</taxon>
        <taxon>Solaneae</taxon>
        <taxon>Solanum</taxon>
    </lineage>
</organism>
<evidence type="ECO:0000313" key="1">
    <source>
        <dbReference type="EMBL" id="WMV55610.1"/>
    </source>
</evidence>
<reference evidence="1" key="1">
    <citation type="submission" date="2023-08" db="EMBL/GenBank/DDBJ databases">
        <title>A de novo genome assembly of Solanum verrucosum Schlechtendal, a Mexican diploid species geographically isolated from the other diploid A-genome species in potato relatives.</title>
        <authorList>
            <person name="Hosaka K."/>
        </authorList>
    </citation>
    <scope>NUCLEOTIDE SEQUENCE</scope>
    <source>
        <tissue evidence="1">Young leaves</tissue>
    </source>
</reference>
<protein>
    <submittedName>
        <fullName evidence="1">Uncharacterized protein</fullName>
    </submittedName>
</protein>
<sequence length="20" mass="2349">MERYAKIQKLSMMMTSSNQA</sequence>
<dbReference type="EMBL" id="CP133622">
    <property type="protein sequence ID" value="WMV55610.1"/>
    <property type="molecule type" value="Genomic_DNA"/>
</dbReference>
<dbReference type="AlphaFoldDB" id="A0AAF1A061"/>
<dbReference type="Proteomes" id="UP001234989">
    <property type="component" value="Chromosome 11"/>
</dbReference>
<name>A0AAF1A061_SOLVR</name>